<keyword evidence="2" id="KW-1185">Reference proteome</keyword>
<organism evidence="2 3">
    <name type="scientific">Nicotiana sylvestris</name>
    <name type="common">Wood tobacco</name>
    <name type="synonym">South American tobacco</name>
    <dbReference type="NCBI Taxonomy" id="4096"/>
    <lineage>
        <taxon>Eukaryota</taxon>
        <taxon>Viridiplantae</taxon>
        <taxon>Streptophyta</taxon>
        <taxon>Embryophyta</taxon>
        <taxon>Tracheophyta</taxon>
        <taxon>Spermatophyta</taxon>
        <taxon>Magnoliopsida</taxon>
        <taxon>eudicotyledons</taxon>
        <taxon>Gunneridae</taxon>
        <taxon>Pentapetalae</taxon>
        <taxon>asterids</taxon>
        <taxon>lamiids</taxon>
        <taxon>Solanales</taxon>
        <taxon>Solanaceae</taxon>
        <taxon>Nicotianoideae</taxon>
        <taxon>Nicotianeae</taxon>
        <taxon>Nicotiana</taxon>
    </lineage>
</organism>
<feature type="region of interest" description="Disordered" evidence="1">
    <location>
        <begin position="25"/>
        <end position="66"/>
    </location>
</feature>
<evidence type="ECO:0000256" key="1">
    <source>
        <dbReference type="SAM" id="MobiDB-lite"/>
    </source>
</evidence>
<sequence>MWEGAEAPGFCHNRTCGWPAAGTSPQMRPWMASPGTAEAASFPQKPSRMSGCLPTEAAEGNSAEADTFPQMRWAQVRPRTADAEITEGSDLHLLRELAIFGSFPLKGWAILEFLREDVHQAFRVSDCADSI</sequence>
<dbReference type="Proteomes" id="UP000189701">
    <property type="component" value="Unplaced"/>
</dbReference>
<gene>
    <name evidence="3" type="primary">LOC104237335</name>
</gene>
<proteinExistence type="predicted"/>
<name>A0A1U7XJH4_NICSY</name>
<evidence type="ECO:0000313" key="3">
    <source>
        <dbReference type="RefSeq" id="XP_009789771.1"/>
    </source>
</evidence>
<dbReference type="RefSeq" id="XP_009789771.1">
    <property type="nucleotide sequence ID" value="XM_009791469.1"/>
</dbReference>
<accession>A0A1U7XJH4</accession>
<protein>
    <submittedName>
        <fullName evidence="3">Uncharacterized protein LOC104237335</fullName>
    </submittedName>
</protein>
<evidence type="ECO:0000313" key="2">
    <source>
        <dbReference type="Proteomes" id="UP000189701"/>
    </source>
</evidence>
<reference evidence="2" key="1">
    <citation type="journal article" date="2013" name="Genome Biol.">
        <title>Reference genomes and transcriptomes of Nicotiana sylvestris and Nicotiana tomentosiformis.</title>
        <authorList>
            <person name="Sierro N."/>
            <person name="Battey J.N."/>
            <person name="Ouadi S."/>
            <person name="Bovet L."/>
            <person name="Goepfert S."/>
            <person name="Bakaher N."/>
            <person name="Peitsch M.C."/>
            <person name="Ivanov N.V."/>
        </authorList>
    </citation>
    <scope>NUCLEOTIDE SEQUENCE [LARGE SCALE GENOMIC DNA]</scope>
</reference>
<dbReference type="AlphaFoldDB" id="A0A1U7XJH4"/>
<reference evidence="3" key="2">
    <citation type="submission" date="2025-08" db="UniProtKB">
        <authorList>
            <consortium name="RefSeq"/>
        </authorList>
    </citation>
    <scope>IDENTIFICATION</scope>
    <source>
        <tissue evidence="3">Leaf</tissue>
    </source>
</reference>